<name>A0A377BCC7_ECOLX</name>
<proteinExistence type="predicted"/>
<dbReference type="AlphaFoldDB" id="A0A377BCC7"/>
<evidence type="ECO:0000313" key="2">
    <source>
        <dbReference type="Proteomes" id="UP000254052"/>
    </source>
</evidence>
<dbReference type="CDD" id="cd05386">
    <property type="entry name" value="TraL"/>
    <property type="match status" value="1"/>
</dbReference>
<reference evidence="1 2" key="1">
    <citation type="submission" date="2018-06" db="EMBL/GenBank/DDBJ databases">
        <authorList>
            <consortium name="Pathogen Informatics"/>
            <person name="Doyle S."/>
        </authorList>
    </citation>
    <scope>NUCLEOTIDE SEQUENCE [LARGE SCALE GENOMIC DNA]</scope>
    <source>
        <strain evidence="1 2">NCTC9962</strain>
    </source>
</reference>
<sequence length="271" mass="30058">MAKEVAKETNADAKLHPVAAFITNSINIVMTGKGGVGKSYVAQTLSQYFLHYKRIATSTSDSDPVNASTFRIKALNPEFIKIMENNTILQSNFDQVIESFVANEDITFVLDTGASTYVPLMQYFYDNDLVDFFSSLGRPVFLHTIIMAGQELPDTLNGFKSLCEMVKGTNVKVVAWINELKGTPIVDVKGVSTPLIETPVLLKILLIASVGFVVIEDRKSDAFTADLKALTSKNLTLEEAKQSSEFNIMQKTRLNKVYKAIYDQLDEIYTA</sequence>
<evidence type="ECO:0000313" key="1">
    <source>
        <dbReference type="EMBL" id="STL59662.1"/>
    </source>
</evidence>
<dbReference type="InterPro" id="IPR027417">
    <property type="entry name" value="P-loop_NTPase"/>
</dbReference>
<dbReference type="EMBL" id="UGED01000009">
    <property type="protein sequence ID" value="STL59662.1"/>
    <property type="molecule type" value="Genomic_DNA"/>
</dbReference>
<gene>
    <name evidence="1" type="primary">traL</name>
    <name evidence="1" type="ORF">NCTC9962_05133</name>
</gene>
<organism evidence="1 2">
    <name type="scientific">Escherichia coli</name>
    <dbReference type="NCBI Taxonomy" id="562"/>
    <lineage>
        <taxon>Bacteria</taxon>
        <taxon>Pseudomonadati</taxon>
        <taxon>Pseudomonadota</taxon>
        <taxon>Gammaproteobacteria</taxon>
        <taxon>Enterobacterales</taxon>
        <taxon>Enterobacteriaceae</taxon>
        <taxon>Escherichia</taxon>
    </lineage>
</organism>
<dbReference type="Proteomes" id="UP000254052">
    <property type="component" value="Unassembled WGS sequence"/>
</dbReference>
<accession>A0A377BCC7</accession>
<dbReference type="SUPFAM" id="SSF52540">
    <property type="entry name" value="P-loop containing nucleoside triphosphate hydrolases"/>
    <property type="match status" value="1"/>
</dbReference>
<protein>
    <submittedName>
        <fullName evidence="1">Conjugal transfer protein TraL</fullName>
    </submittedName>
</protein>